<evidence type="ECO:0000313" key="1">
    <source>
        <dbReference type="EMBL" id="GIY09990.1"/>
    </source>
</evidence>
<dbReference type="EMBL" id="BPLR01006452">
    <property type="protein sequence ID" value="GIY09990.1"/>
    <property type="molecule type" value="Genomic_DNA"/>
</dbReference>
<organism evidence="1 2">
    <name type="scientific">Caerostris extrusa</name>
    <name type="common">Bark spider</name>
    <name type="synonym">Caerostris bankana</name>
    <dbReference type="NCBI Taxonomy" id="172846"/>
    <lineage>
        <taxon>Eukaryota</taxon>
        <taxon>Metazoa</taxon>
        <taxon>Ecdysozoa</taxon>
        <taxon>Arthropoda</taxon>
        <taxon>Chelicerata</taxon>
        <taxon>Arachnida</taxon>
        <taxon>Araneae</taxon>
        <taxon>Araneomorphae</taxon>
        <taxon>Entelegynae</taxon>
        <taxon>Araneoidea</taxon>
        <taxon>Araneidae</taxon>
        <taxon>Caerostris</taxon>
    </lineage>
</organism>
<sequence>MLTRPPYLAAISENSNNILWNLSGPEEEMVGGRTVRKSEGGTEIRTLESDFPPVSTLQKIFSPSSLKKKKKKMFFHTALMTIRLPEDIIPFFTI</sequence>
<dbReference type="Proteomes" id="UP001054945">
    <property type="component" value="Unassembled WGS sequence"/>
</dbReference>
<proteinExistence type="predicted"/>
<evidence type="ECO:0000313" key="2">
    <source>
        <dbReference type="Proteomes" id="UP001054945"/>
    </source>
</evidence>
<keyword evidence="2" id="KW-1185">Reference proteome</keyword>
<comment type="caution">
    <text evidence="1">The sequence shown here is derived from an EMBL/GenBank/DDBJ whole genome shotgun (WGS) entry which is preliminary data.</text>
</comment>
<name>A0AAV4QKP0_CAEEX</name>
<gene>
    <name evidence="1" type="ORF">CEXT_578031</name>
</gene>
<dbReference type="AlphaFoldDB" id="A0AAV4QKP0"/>
<protein>
    <submittedName>
        <fullName evidence="1">Uncharacterized protein</fullName>
    </submittedName>
</protein>
<reference evidence="1 2" key="1">
    <citation type="submission" date="2021-06" db="EMBL/GenBank/DDBJ databases">
        <title>Caerostris extrusa draft genome.</title>
        <authorList>
            <person name="Kono N."/>
            <person name="Arakawa K."/>
        </authorList>
    </citation>
    <scope>NUCLEOTIDE SEQUENCE [LARGE SCALE GENOMIC DNA]</scope>
</reference>
<accession>A0AAV4QKP0</accession>